<accession>A0A4Q1HNT5</accession>
<gene>
    <name evidence="2" type="ORF">C7R54_08490</name>
</gene>
<organism evidence="2 3">
    <name type="scientific">Achromobacter aloeverae</name>
    <dbReference type="NCBI Taxonomy" id="1750518"/>
    <lineage>
        <taxon>Bacteria</taxon>
        <taxon>Pseudomonadati</taxon>
        <taxon>Pseudomonadota</taxon>
        <taxon>Betaproteobacteria</taxon>
        <taxon>Burkholderiales</taxon>
        <taxon>Alcaligenaceae</taxon>
        <taxon>Achromobacter</taxon>
    </lineage>
</organism>
<reference evidence="2 3" key="1">
    <citation type="journal article" date="2017" name="Int. J. Syst. Evol. Microbiol.">
        <title>Achromobacter aloeverae sp. nov., isolated from the root of Aloe vera (L.) Burm.f.</title>
        <authorList>
            <person name="Kuncharoen N."/>
            <person name="Muramatsu Y."/>
            <person name="Shibata C."/>
            <person name="Kamakura Y."/>
            <person name="Nakagawa Y."/>
            <person name="Tanasupawat S."/>
        </authorList>
    </citation>
    <scope>NUCLEOTIDE SEQUENCE [LARGE SCALE GENOMIC DNA]</scope>
    <source>
        <strain evidence="2 3">AVA-1</strain>
    </source>
</reference>
<dbReference type="AlphaFoldDB" id="A0A4Q1HNT5"/>
<evidence type="ECO:0000256" key="1">
    <source>
        <dbReference type="SAM" id="SignalP"/>
    </source>
</evidence>
<sequence length="175" mass="18074">MRARDGRGARALPCLLAALYGCLLAATSGCSSIGAASGAAAAVASGAVTANPAVALGVGITVQAATDEAVSRFMKNMHADQQNLIAATAGRLPVDGTGTWQVKHVLPVENGHGKVRVTRAFSSMLASCKEFVFSVQDGDTPAAPERWYAATACRGQDTWKWASAEPAVTRWGTLQ</sequence>
<evidence type="ECO:0008006" key="4">
    <source>
        <dbReference type="Google" id="ProtNLM"/>
    </source>
</evidence>
<feature type="signal peptide" evidence="1">
    <location>
        <begin position="1"/>
        <end position="25"/>
    </location>
</feature>
<name>A0A4Q1HNT5_9BURK</name>
<comment type="caution">
    <text evidence="2">The sequence shown here is derived from an EMBL/GenBank/DDBJ whole genome shotgun (WGS) entry which is preliminary data.</text>
</comment>
<proteinExistence type="predicted"/>
<dbReference type="EMBL" id="PYAL01000002">
    <property type="protein sequence ID" value="RXN91672.1"/>
    <property type="molecule type" value="Genomic_DNA"/>
</dbReference>
<keyword evidence="3" id="KW-1185">Reference proteome</keyword>
<dbReference type="OrthoDB" id="8780920at2"/>
<dbReference type="PROSITE" id="PS51257">
    <property type="entry name" value="PROKAR_LIPOPROTEIN"/>
    <property type="match status" value="1"/>
</dbReference>
<dbReference type="Proteomes" id="UP000290849">
    <property type="component" value="Unassembled WGS sequence"/>
</dbReference>
<evidence type="ECO:0000313" key="3">
    <source>
        <dbReference type="Proteomes" id="UP000290849"/>
    </source>
</evidence>
<evidence type="ECO:0000313" key="2">
    <source>
        <dbReference type="EMBL" id="RXN91672.1"/>
    </source>
</evidence>
<keyword evidence="1" id="KW-0732">Signal</keyword>
<protein>
    <recommendedName>
        <fullName evidence="4">Lipoprotein</fullName>
    </recommendedName>
</protein>
<feature type="chain" id="PRO_5020722282" description="Lipoprotein" evidence="1">
    <location>
        <begin position="26"/>
        <end position="175"/>
    </location>
</feature>